<feature type="transmembrane region" description="Helical" evidence="1">
    <location>
        <begin position="89"/>
        <end position="109"/>
    </location>
</feature>
<keyword evidence="3" id="KW-1185">Reference proteome</keyword>
<dbReference type="OrthoDB" id="158255at2"/>
<accession>A0A178M9S9</accession>
<dbReference type="EMBL" id="LWQS01000053">
    <property type="protein sequence ID" value="OAN45520.1"/>
    <property type="molecule type" value="Genomic_DNA"/>
</dbReference>
<organism evidence="2 3">
    <name type="scientific">Chloroflexus islandicus</name>
    <dbReference type="NCBI Taxonomy" id="1707952"/>
    <lineage>
        <taxon>Bacteria</taxon>
        <taxon>Bacillati</taxon>
        <taxon>Chloroflexota</taxon>
        <taxon>Chloroflexia</taxon>
        <taxon>Chloroflexales</taxon>
        <taxon>Chloroflexineae</taxon>
        <taxon>Chloroflexaceae</taxon>
        <taxon>Chloroflexus</taxon>
    </lineage>
</organism>
<keyword evidence="1" id="KW-0472">Membrane</keyword>
<dbReference type="AlphaFoldDB" id="A0A178M9S9"/>
<keyword evidence="1" id="KW-1133">Transmembrane helix</keyword>
<dbReference type="STRING" id="1707952.A6A03_14235"/>
<dbReference type="Proteomes" id="UP000078287">
    <property type="component" value="Unassembled WGS sequence"/>
</dbReference>
<comment type="caution">
    <text evidence="2">The sequence shown here is derived from an EMBL/GenBank/DDBJ whole genome shotgun (WGS) entry which is preliminary data.</text>
</comment>
<feature type="transmembrane region" description="Helical" evidence="1">
    <location>
        <begin position="15"/>
        <end position="35"/>
    </location>
</feature>
<keyword evidence="1" id="KW-0812">Transmembrane</keyword>
<name>A0A178M9S9_9CHLR</name>
<reference evidence="2 3" key="1">
    <citation type="submission" date="2016-04" db="EMBL/GenBank/DDBJ databases">
        <title>Chloroflexus islandicus sp. nov., a thermophilic filamentous anoxygenic phototrophic bacterium from geyser Strokkur (Iceland).</title>
        <authorList>
            <person name="Gaisin V.A."/>
            <person name="Kalashnikov A.M."/>
            <person name="Sukhacheva M.V."/>
            <person name="Grouzdev D.S."/>
            <person name="Ivanov T.M."/>
            <person name="Kuznetsov B."/>
            <person name="Gorlenko V.M."/>
        </authorList>
    </citation>
    <scope>NUCLEOTIDE SEQUENCE [LARGE SCALE GENOMIC DNA]</scope>
    <source>
        <strain evidence="3">isl-2</strain>
    </source>
</reference>
<protein>
    <recommendedName>
        <fullName evidence="4">DUF420 domain-containing protein</fullName>
    </recommendedName>
</protein>
<feature type="transmembrane region" description="Helical" evidence="1">
    <location>
        <begin position="47"/>
        <end position="69"/>
    </location>
</feature>
<evidence type="ECO:0008006" key="4">
    <source>
        <dbReference type="Google" id="ProtNLM"/>
    </source>
</evidence>
<gene>
    <name evidence="2" type="ORF">A6A03_14235</name>
</gene>
<evidence type="ECO:0000256" key="1">
    <source>
        <dbReference type="SAM" id="Phobius"/>
    </source>
</evidence>
<proteinExistence type="predicted"/>
<evidence type="ECO:0000313" key="3">
    <source>
        <dbReference type="Proteomes" id="UP000078287"/>
    </source>
</evidence>
<feature type="transmembrane region" description="Helical" evidence="1">
    <location>
        <begin position="121"/>
        <end position="143"/>
    </location>
</feature>
<evidence type="ECO:0000313" key="2">
    <source>
        <dbReference type="EMBL" id="OAN45520.1"/>
    </source>
</evidence>
<sequence>MSGFLGTKATFAQDVSLVGSIVVAIAFTIGAYLAVKGYYVAHRWLQTGAAAANLVLVFGVMIPSLLAVTPDENLTLPAAAFVAMPAHEVIGTVALLFGVYVVFVGNGWLPARWRFTNYKPFMRIAFALYWVATVVGVAVYFLIHT</sequence>
<dbReference type="RefSeq" id="WP_066787360.1">
    <property type="nucleotide sequence ID" value="NZ_LWQS01000053.1"/>
</dbReference>